<dbReference type="PANTHER" id="PTHR22794:SF2">
    <property type="entry name" value="THAP DOMAIN-CONTAINING PROTEIN 11"/>
    <property type="match status" value="1"/>
</dbReference>
<feature type="compositionally biased region" description="Polar residues" evidence="1">
    <location>
        <begin position="40"/>
        <end position="54"/>
    </location>
</feature>
<protein>
    <submittedName>
        <fullName evidence="2">Uncharacterized protein</fullName>
    </submittedName>
</protein>
<proteinExistence type="predicted"/>
<feature type="compositionally biased region" description="Basic and acidic residues" evidence="1">
    <location>
        <begin position="176"/>
        <end position="202"/>
    </location>
</feature>
<feature type="compositionally biased region" description="Polar residues" evidence="1">
    <location>
        <begin position="124"/>
        <end position="135"/>
    </location>
</feature>
<comment type="caution">
    <text evidence="2">The sequence shown here is derived from an EMBL/GenBank/DDBJ whole genome shotgun (WGS) entry which is preliminary data.</text>
</comment>
<feature type="compositionally biased region" description="Polar residues" evidence="1">
    <location>
        <begin position="227"/>
        <end position="238"/>
    </location>
</feature>
<accession>A0ABR3GC23</accession>
<evidence type="ECO:0000313" key="3">
    <source>
        <dbReference type="Proteomes" id="UP001447188"/>
    </source>
</evidence>
<feature type="compositionally biased region" description="Low complexity" evidence="1">
    <location>
        <begin position="14"/>
        <end position="38"/>
    </location>
</feature>
<feature type="compositionally biased region" description="Basic residues" evidence="1">
    <location>
        <begin position="55"/>
        <end position="79"/>
    </location>
</feature>
<gene>
    <name evidence="2" type="ORF">Q9L58_007586</name>
</gene>
<dbReference type="Pfam" id="PF10452">
    <property type="entry name" value="TCO89"/>
    <property type="match status" value="1"/>
</dbReference>
<feature type="region of interest" description="Disordered" evidence="1">
    <location>
        <begin position="443"/>
        <end position="481"/>
    </location>
</feature>
<feature type="compositionally biased region" description="Low complexity" evidence="1">
    <location>
        <begin position="327"/>
        <end position="339"/>
    </location>
</feature>
<feature type="region of interest" description="Disordered" evidence="1">
    <location>
        <begin position="1"/>
        <end position="342"/>
    </location>
</feature>
<feature type="compositionally biased region" description="Polar residues" evidence="1">
    <location>
        <begin position="163"/>
        <end position="175"/>
    </location>
</feature>
<keyword evidence="3" id="KW-1185">Reference proteome</keyword>
<name>A0ABR3GC23_9PEZI</name>
<sequence>MSEQARPPFDKRNSSTSSVVSGGNANANANANPNSVIVEQDTSSNDEQAAPTHQPSRHHHPPKKHHFVVGGTHSRHHTRVPSYGRNLNKLGKLTPLATSPGSKVRGEEKTRSAKRATFELGGDNRQNSNNDSKPSSYKEGYTNGNGAIVNTGDGTAPPVVATKGTTALVKSSSTKSLDRKSRDGTRKVKAEKHDRSQSKPRENPVPPSARQRSSDALPEMNSKRQSEPQSQAQSQFQLPTPPQPKVHPEPQRFQSQLPSQPPTHLLPHTKPSGAAPPKVSVESVQASAQAPTKIRRITAQQNGAYVTPAHSLPDSHEQPLTSRFIDSSLGNSNSISPSSAARAYGLSPSYRENLSGPDKLVTVTAPTSPTPPSVPTTTVNVTSRTQQKLWLQRQSSQHEVPLQVASQTRPGSEWYAFQSRAQKEFERVNREYLNTRRFKNPAVDSAGRIQDKQSERRIPRRREGQGTEGAGALGLSQSLKETGAVRKELKLGSKDDSAMKQARDGTGELQTILMRLWNSGEMLPSNE</sequence>
<dbReference type="PANTHER" id="PTHR22794">
    <property type="entry name" value="THAP DOMAIN PROTEIN 11"/>
    <property type="match status" value="1"/>
</dbReference>
<dbReference type="Proteomes" id="UP001447188">
    <property type="component" value="Unassembled WGS sequence"/>
</dbReference>
<evidence type="ECO:0000313" key="2">
    <source>
        <dbReference type="EMBL" id="KAL0633479.1"/>
    </source>
</evidence>
<evidence type="ECO:0000256" key="1">
    <source>
        <dbReference type="SAM" id="MobiDB-lite"/>
    </source>
</evidence>
<feature type="compositionally biased region" description="Basic and acidic residues" evidence="1">
    <location>
        <begin position="449"/>
        <end position="465"/>
    </location>
</feature>
<organism evidence="2 3">
    <name type="scientific">Discina gigas</name>
    <dbReference type="NCBI Taxonomy" id="1032678"/>
    <lineage>
        <taxon>Eukaryota</taxon>
        <taxon>Fungi</taxon>
        <taxon>Dikarya</taxon>
        <taxon>Ascomycota</taxon>
        <taxon>Pezizomycotina</taxon>
        <taxon>Pezizomycetes</taxon>
        <taxon>Pezizales</taxon>
        <taxon>Discinaceae</taxon>
        <taxon>Discina</taxon>
    </lineage>
</organism>
<reference evidence="2 3" key="1">
    <citation type="submission" date="2024-02" db="EMBL/GenBank/DDBJ databases">
        <title>Discinaceae phylogenomics.</title>
        <authorList>
            <person name="Dirks A.C."/>
            <person name="James T.Y."/>
        </authorList>
    </citation>
    <scope>NUCLEOTIDE SEQUENCE [LARGE SCALE GENOMIC DNA]</scope>
    <source>
        <strain evidence="2 3">ACD0624</strain>
    </source>
</reference>
<dbReference type="EMBL" id="JBBBZM010000123">
    <property type="protein sequence ID" value="KAL0633479.1"/>
    <property type="molecule type" value="Genomic_DNA"/>
</dbReference>
<dbReference type="InterPro" id="IPR018857">
    <property type="entry name" value="TORC1_cplx_su_TCO89"/>
</dbReference>